<gene>
    <name evidence="1" type="ORF">BDN72DRAFT_854316</name>
</gene>
<name>A0ACD3B981_9AGAR</name>
<reference evidence="1 2" key="1">
    <citation type="journal article" date="2019" name="Nat. Ecol. Evol.">
        <title>Megaphylogeny resolves global patterns of mushroom evolution.</title>
        <authorList>
            <person name="Varga T."/>
            <person name="Krizsan K."/>
            <person name="Foldi C."/>
            <person name="Dima B."/>
            <person name="Sanchez-Garcia M."/>
            <person name="Sanchez-Ramirez S."/>
            <person name="Szollosi G.J."/>
            <person name="Szarkandi J.G."/>
            <person name="Papp V."/>
            <person name="Albert L."/>
            <person name="Andreopoulos W."/>
            <person name="Angelini C."/>
            <person name="Antonin V."/>
            <person name="Barry K.W."/>
            <person name="Bougher N.L."/>
            <person name="Buchanan P."/>
            <person name="Buyck B."/>
            <person name="Bense V."/>
            <person name="Catcheside P."/>
            <person name="Chovatia M."/>
            <person name="Cooper J."/>
            <person name="Damon W."/>
            <person name="Desjardin D."/>
            <person name="Finy P."/>
            <person name="Geml J."/>
            <person name="Haridas S."/>
            <person name="Hughes K."/>
            <person name="Justo A."/>
            <person name="Karasinski D."/>
            <person name="Kautmanova I."/>
            <person name="Kiss B."/>
            <person name="Kocsube S."/>
            <person name="Kotiranta H."/>
            <person name="LaButti K.M."/>
            <person name="Lechner B.E."/>
            <person name="Liimatainen K."/>
            <person name="Lipzen A."/>
            <person name="Lukacs Z."/>
            <person name="Mihaltcheva S."/>
            <person name="Morgado L.N."/>
            <person name="Niskanen T."/>
            <person name="Noordeloos M.E."/>
            <person name="Ohm R.A."/>
            <person name="Ortiz-Santana B."/>
            <person name="Ovrebo C."/>
            <person name="Racz N."/>
            <person name="Riley R."/>
            <person name="Savchenko A."/>
            <person name="Shiryaev A."/>
            <person name="Soop K."/>
            <person name="Spirin V."/>
            <person name="Szebenyi C."/>
            <person name="Tomsovsky M."/>
            <person name="Tulloss R.E."/>
            <person name="Uehling J."/>
            <person name="Grigoriev I.V."/>
            <person name="Vagvolgyi C."/>
            <person name="Papp T."/>
            <person name="Martin F.M."/>
            <person name="Miettinen O."/>
            <person name="Hibbett D.S."/>
            <person name="Nagy L.G."/>
        </authorList>
    </citation>
    <scope>NUCLEOTIDE SEQUENCE [LARGE SCALE GENOMIC DNA]</scope>
    <source>
        <strain evidence="1 2">NL-1719</strain>
    </source>
</reference>
<dbReference type="EMBL" id="ML208270">
    <property type="protein sequence ID" value="TFK74189.1"/>
    <property type="molecule type" value="Genomic_DNA"/>
</dbReference>
<proteinExistence type="predicted"/>
<dbReference type="Proteomes" id="UP000308600">
    <property type="component" value="Unassembled WGS sequence"/>
</dbReference>
<protein>
    <submittedName>
        <fullName evidence="1">Uncharacterized protein</fullName>
    </submittedName>
</protein>
<accession>A0ACD3B981</accession>
<evidence type="ECO:0000313" key="1">
    <source>
        <dbReference type="EMBL" id="TFK74189.1"/>
    </source>
</evidence>
<keyword evidence="2" id="KW-1185">Reference proteome</keyword>
<evidence type="ECO:0000313" key="2">
    <source>
        <dbReference type="Proteomes" id="UP000308600"/>
    </source>
</evidence>
<organism evidence="1 2">
    <name type="scientific">Pluteus cervinus</name>
    <dbReference type="NCBI Taxonomy" id="181527"/>
    <lineage>
        <taxon>Eukaryota</taxon>
        <taxon>Fungi</taxon>
        <taxon>Dikarya</taxon>
        <taxon>Basidiomycota</taxon>
        <taxon>Agaricomycotina</taxon>
        <taxon>Agaricomycetes</taxon>
        <taxon>Agaricomycetidae</taxon>
        <taxon>Agaricales</taxon>
        <taxon>Pluteineae</taxon>
        <taxon>Pluteaceae</taxon>
        <taxon>Pluteus</taxon>
    </lineage>
</organism>
<sequence length="691" mass="78955">MQKKKIVPTIVNLARNVPSFSFRAFNRRPSFENNVFVNMQNEWGRDSDYADPGNHHGQDQPMDPNVLNALFMGNEDEARKLREMQMDHIHSMLFDQHGGLYRYNSIFTGFTGHQYVNAQAVEFSDPRRRVEDPSLMVLHWMSIPGFRFLLPPDHHLVPIITNPELSRAQREDLITEHREELVKETKEFLARAKERTFIPEGSVAALGDSYVSLHRHQVETSQNGNIGQSITASTLPPHHLDGSADHSYVFNPTHQDVLVAKYSGLGAHLGYLVDRVNPYISQALWEAVSDATAARFEHMEKGSPEESFLNYVHQTDLELHSHLVAMTAIMDSKVIGCAGLGYKWLFGANVYTLNPVDHGQPGSDMTFSDDALSRPFHETRRVPNDPQHGNPILTITGSDGGYRGVNHHNFFSSPPGWEKDPQNASGLTIFDRPIDPIGQIIPQSPLHKRGLWVSHPEVAKTLDSLLKKYIASALNRDAVLALQKQQSDAISKHGRDMMPDREVPMNPNRAVEILASNPIAHMAIHLKLNDAVKKIIPQLMDEVLEEHNVDLELLKEAIPARFQDIVYPHFFQHGGFWDMWANIVLQDRFHEVIENGSVRDRLEETKQQMKTQETRSKAKLEATRSAKEQVKKHEHEGLEREEKRLEQEIKEIQNDLVEMDHRVQDHEVISKDLHKNVEDRFFEFSKMAHHQ</sequence>